<keyword evidence="2 5" id="KW-0547">Nucleotide-binding</keyword>
<dbReference type="InParanoid" id="A8N6D3"/>
<keyword evidence="1 6" id="KW-0479">Metal-binding</keyword>
<feature type="compositionally biased region" description="Basic and acidic residues" evidence="7">
    <location>
        <begin position="25"/>
        <end position="37"/>
    </location>
</feature>
<dbReference type="GeneID" id="6006844"/>
<dbReference type="OrthoDB" id="5817230at2759"/>
<evidence type="ECO:0000256" key="5">
    <source>
        <dbReference type="PIRSR" id="PIRSR601019-1"/>
    </source>
</evidence>
<dbReference type="PANTHER" id="PTHR10218">
    <property type="entry name" value="GTP-BINDING PROTEIN ALPHA SUBUNIT"/>
    <property type="match status" value="1"/>
</dbReference>
<dbReference type="RefSeq" id="XP_001830402.1">
    <property type="nucleotide sequence ID" value="XM_001830350.2"/>
</dbReference>
<dbReference type="PROSITE" id="PS51882">
    <property type="entry name" value="G_ALPHA"/>
    <property type="match status" value="1"/>
</dbReference>
<dbReference type="GO" id="GO:0005737">
    <property type="term" value="C:cytoplasm"/>
    <property type="evidence" value="ECO:0007669"/>
    <property type="project" value="TreeGrafter"/>
</dbReference>
<dbReference type="Pfam" id="PF00503">
    <property type="entry name" value="G-alpha"/>
    <property type="match status" value="1"/>
</dbReference>
<protein>
    <recommendedName>
        <fullName evidence="10">Guanine nucleotide-binding protein alpha-4 subunit</fullName>
    </recommendedName>
</protein>
<feature type="binding site" evidence="5">
    <location>
        <begin position="371"/>
        <end position="374"/>
    </location>
    <ligand>
        <name>GTP</name>
        <dbReference type="ChEBI" id="CHEBI:37565"/>
    </ligand>
</feature>
<feature type="binding site" evidence="6">
    <location>
        <position position="277"/>
    </location>
    <ligand>
        <name>Mg(2+)</name>
        <dbReference type="ChEBI" id="CHEBI:18420"/>
    </ligand>
</feature>
<dbReference type="GO" id="GO:0046872">
    <property type="term" value="F:metal ion binding"/>
    <property type="evidence" value="ECO:0007669"/>
    <property type="project" value="UniProtKB-KW"/>
</dbReference>
<evidence type="ECO:0000256" key="3">
    <source>
        <dbReference type="ARBA" id="ARBA00023134"/>
    </source>
</evidence>
<organism evidence="8 9">
    <name type="scientific">Coprinopsis cinerea (strain Okayama-7 / 130 / ATCC MYA-4618 / FGSC 9003)</name>
    <name type="common">Inky cap fungus</name>
    <name type="synonym">Hormographiella aspergillata</name>
    <dbReference type="NCBI Taxonomy" id="240176"/>
    <lineage>
        <taxon>Eukaryota</taxon>
        <taxon>Fungi</taxon>
        <taxon>Dikarya</taxon>
        <taxon>Basidiomycota</taxon>
        <taxon>Agaricomycotina</taxon>
        <taxon>Agaricomycetes</taxon>
        <taxon>Agaricomycetidae</taxon>
        <taxon>Agaricales</taxon>
        <taxon>Agaricineae</taxon>
        <taxon>Psathyrellaceae</taxon>
        <taxon>Coprinopsis</taxon>
    </lineage>
</organism>
<dbReference type="GO" id="GO:0031683">
    <property type="term" value="F:G-protein beta/gamma-subunit complex binding"/>
    <property type="evidence" value="ECO:0007669"/>
    <property type="project" value="InterPro"/>
</dbReference>
<dbReference type="FunFam" id="3.40.50.300:FF:000692">
    <property type="entry name" value="Guanine nucleotide-binding protein subunit alpha"/>
    <property type="match status" value="1"/>
</dbReference>
<dbReference type="Gene3D" id="1.10.400.10">
    <property type="entry name" value="GI Alpha 1, domain 2-like"/>
    <property type="match status" value="1"/>
</dbReference>
<keyword evidence="9" id="KW-1185">Reference proteome</keyword>
<keyword evidence="4" id="KW-0807">Transducer</keyword>
<dbReference type="GO" id="GO:0001664">
    <property type="term" value="F:G protein-coupled receptor binding"/>
    <property type="evidence" value="ECO:0007669"/>
    <property type="project" value="TreeGrafter"/>
</dbReference>
<dbReference type="KEGG" id="cci:CC1G_02038"/>
<accession>A8N6D3</accession>
<dbReference type="Gene3D" id="3.40.50.300">
    <property type="entry name" value="P-loop containing nucleotide triphosphate hydrolases"/>
    <property type="match status" value="2"/>
</dbReference>
<sequence length="460" mass="52180">MKSHRRGESVDPLTLAMAPPPDETPEQRKERQRREAEAVEVSKRIDAELKAAKAALKKRKEAVQVLVLGQSLSGKSTTIKNFQMAYAQKSWAEERDSWKAVVLLNLVRSVNIILDVLSETIDNAQLLSSEDSSSQQRLTPLTEHHRNAIRRLGVLRQIERDLKAFLGSGASETDENDQRVNEFSVQSNTGWKAVLAKVRNPSGGKELDAQRKGLQVITSCADDIDWLWKDPATQFVLKSREINLEDSPGFFLNDLARILHPDYQPSDSDIVRARLRTTGVQEYHFTLDRGNNHGPTDWIIYDVAGARTSRAAWVPYFKEITALIFLAPLSSFDETLAEDPTINRLEDTFMLWKTICSNKLLARVQIILFMNKVDILRKKLESGILVKNHIPEFRDKTNDFETVSNWFKKLFKRLYFANTTPGREFLAHFTSVVDTEATTQTLAAVQSAILRNDFVNTGLL</sequence>
<dbReference type="STRING" id="240176.A8N6D3"/>
<evidence type="ECO:0000313" key="8">
    <source>
        <dbReference type="EMBL" id="EAU91549.1"/>
    </source>
</evidence>
<evidence type="ECO:0000313" key="9">
    <source>
        <dbReference type="Proteomes" id="UP000001861"/>
    </source>
</evidence>
<dbReference type="PANTHER" id="PTHR10218:SF360">
    <property type="entry name" value="GUANINE NUCLEOTIDE-BINDING PROTEIN SUBUNIT ALPHA HOMOLOG"/>
    <property type="match status" value="1"/>
</dbReference>
<evidence type="ECO:0000256" key="6">
    <source>
        <dbReference type="PIRSR" id="PIRSR601019-2"/>
    </source>
</evidence>
<evidence type="ECO:0008006" key="10">
    <source>
        <dbReference type="Google" id="ProtNLM"/>
    </source>
</evidence>
<feature type="binding site" evidence="5">
    <location>
        <begin position="246"/>
        <end position="247"/>
    </location>
    <ligand>
        <name>GTP</name>
        <dbReference type="ChEBI" id="CHEBI:37565"/>
    </ligand>
</feature>
<dbReference type="Proteomes" id="UP000001861">
    <property type="component" value="Unassembled WGS sequence"/>
</dbReference>
<gene>
    <name evidence="8" type="ORF">CC1G_02038</name>
</gene>
<dbReference type="InterPro" id="IPR011025">
    <property type="entry name" value="GproteinA_insert"/>
</dbReference>
<evidence type="ECO:0000256" key="2">
    <source>
        <dbReference type="ARBA" id="ARBA00022741"/>
    </source>
</evidence>
<dbReference type="GO" id="GO:0003924">
    <property type="term" value="F:GTPase activity"/>
    <property type="evidence" value="ECO:0007669"/>
    <property type="project" value="InterPro"/>
</dbReference>
<keyword evidence="6" id="KW-0460">Magnesium</keyword>
<dbReference type="AlphaFoldDB" id="A8N6D3"/>
<dbReference type="eggNOG" id="KOG0082">
    <property type="taxonomic scope" value="Eukaryota"/>
</dbReference>
<dbReference type="VEuPathDB" id="FungiDB:CC1G_02038"/>
<dbReference type="GO" id="GO:0007188">
    <property type="term" value="P:adenylate cyclase-modulating G protein-coupled receptor signaling pathway"/>
    <property type="evidence" value="ECO:0007669"/>
    <property type="project" value="TreeGrafter"/>
</dbReference>
<dbReference type="InterPro" id="IPR001019">
    <property type="entry name" value="Gprotein_alpha_su"/>
</dbReference>
<dbReference type="SUPFAM" id="SSF52540">
    <property type="entry name" value="P-loop containing nucleoside triphosphate hydrolases"/>
    <property type="match status" value="1"/>
</dbReference>
<evidence type="ECO:0000256" key="4">
    <source>
        <dbReference type="ARBA" id="ARBA00023224"/>
    </source>
</evidence>
<dbReference type="PRINTS" id="PR00318">
    <property type="entry name" value="GPROTEINA"/>
</dbReference>
<dbReference type="EMBL" id="AACS02000003">
    <property type="protein sequence ID" value="EAU91549.1"/>
    <property type="molecule type" value="Genomic_DNA"/>
</dbReference>
<evidence type="ECO:0000256" key="1">
    <source>
        <dbReference type="ARBA" id="ARBA00022723"/>
    </source>
</evidence>
<dbReference type="InterPro" id="IPR027417">
    <property type="entry name" value="P-loop_NTPase"/>
</dbReference>
<name>A8N6D3_COPC7</name>
<dbReference type="GO" id="GO:0005834">
    <property type="term" value="C:heterotrimeric G-protein complex"/>
    <property type="evidence" value="ECO:0007669"/>
    <property type="project" value="TreeGrafter"/>
</dbReference>
<evidence type="ECO:0000256" key="7">
    <source>
        <dbReference type="SAM" id="MobiDB-lite"/>
    </source>
</evidence>
<feature type="region of interest" description="Disordered" evidence="7">
    <location>
        <begin position="1"/>
        <end position="37"/>
    </location>
</feature>
<keyword evidence="3 5" id="KW-0342">GTP-binding</keyword>
<dbReference type="SUPFAM" id="SSF47895">
    <property type="entry name" value="Transducin (alpha subunit), insertion domain"/>
    <property type="match status" value="1"/>
</dbReference>
<proteinExistence type="predicted"/>
<dbReference type="GO" id="GO:0005525">
    <property type="term" value="F:GTP binding"/>
    <property type="evidence" value="ECO:0007669"/>
    <property type="project" value="UniProtKB-KW"/>
</dbReference>
<comment type="caution">
    <text evidence="8">The sequence shown here is derived from an EMBL/GenBank/DDBJ whole genome shotgun (WGS) entry which is preliminary data.</text>
</comment>
<dbReference type="SMART" id="SM00275">
    <property type="entry name" value="G_alpha"/>
    <property type="match status" value="1"/>
</dbReference>
<reference evidence="8 9" key="1">
    <citation type="journal article" date="2010" name="Proc. Natl. Acad. Sci. U.S.A.">
        <title>Insights into evolution of multicellular fungi from the assembled chromosomes of the mushroom Coprinopsis cinerea (Coprinus cinereus).</title>
        <authorList>
            <person name="Stajich J.E."/>
            <person name="Wilke S.K."/>
            <person name="Ahren D."/>
            <person name="Au C.H."/>
            <person name="Birren B.W."/>
            <person name="Borodovsky M."/>
            <person name="Burns C."/>
            <person name="Canback B."/>
            <person name="Casselton L.A."/>
            <person name="Cheng C.K."/>
            <person name="Deng J."/>
            <person name="Dietrich F.S."/>
            <person name="Fargo D.C."/>
            <person name="Farman M.L."/>
            <person name="Gathman A.C."/>
            <person name="Goldberg J."/>
            <person name="Guigo R."/>
            <person name="Hoegger P.J."/>
            <person name="Hooker J.B."/>
            <person name="Huggins A."/>
            <person name="James T.Y."/>
            <person name="Kamada T."/>
            <person name="Kilaru S."/>
            <person name="Kodira C."/>
            <person name="Kues U."/>
            <person name="Kupfer D."/>
            <person name="Kwan H.S."/>
            <person name="Lomsadze A."/>
            <person name="Li W."/>
            <person name="Lilly W.W."/>
            <person name="Ma L.J."/>
            <person name="Mackey A.J."/>
            <person name="Manning G."/>
            <person name="Martin F."/>
            <person name="Muraguchi H."/>
            <person name="Natvig D.O."/>
            <person name="Palmerini H."/>
            <person name="Ramesh M.A."/>
            <person name="Rehmeyer C.J."/>
            <person name="Roe B.A."/>
            <person name="Shenoy N."/>
            <person name="Stanke M."/>
            <person name="Ter-Hovhannisyan V."/>
            <person name="Tunlid A."/>
            <person name="Velagapudi R."/>
            <person name="Vision T.J."/>
            <person name="Zeng Q."/>
            <person name="Zolan M.E."/>
            <person name="Pukkila P.J."/>
        </authorList>
    </citation>
    <scope>NUCLEOTIDE SEQUENCE [LARGE SCALE GENOMIC DNA]</scope>
    <source>
        <strain evidence="9">Okayama-7 / 130 / ATCC MYA-4618 / FGSC 9003</strain>
    </source>
</reference>
<dbReference type="OMA" id="RIACHVV"/>